<gene>
    <name evidence="6" type="ORF">DV520_00405</name>
</gene>
<dbReference type="EMBL" id="QQRQ01000001">
    <property type="protein sequence ID" value="RFT07638.1"/>
    <property type="molecule type" value="Genomic_DNA"/>
</dbReference>
<accession>A0A3E2B6H9</accession>
<dbReference type="SUPFAM" id="SSF46785">
    <property type="entry name" value="Winged helix' DNA-binding domain"/>
    <property type="match status" value="1"/>
</dbReference>
<evidence type="ECO:0000256" key="2">
    <source>
        <dbReference type="ARBA" id="ARBA00023015"/>
    </source>
</evidence>
<name>A0A3E2B6H9_9FIRM</name>
<evidence type="ECO:0000256" key="3">
    <source>
        <dbReference type="ARBA" id="ARBA00023125"/>
    </source>
</evidence>
<dbReference type="GeneID" id="97994194"/>
<dbReference type="GO" id="GO:0032993">
    <property type="term" value="C:protein-DNA complex"/>
    <property type="evidence" value="ECO:0007669"/>
    <property type="project" value="TreeGrafter"/>
</dbReference>
<keyword evidence="2" id="KW-0805">Transcription regulation</keyword>
<reference evidence="6 7" key="1">
    <citation type="submission" date="2018-07" db="EMBL/GenBank/DDBJ databases">
        <title>GABA Modulating Bacteria of the Human Gut Microbiota.</title>
        <authorList>
            <person name="Strandwitz P."/>
            <person name="Kim K.H."/>
            <person name="Terekhova D."/>
            <person name="Liu J.K."/>
            <person name="Sharma A."/>
            <person name="Levering J."/>
            <person name="Mcdonald D."/>
            <person name="Dietrich D."/>
            <person name="Ramadhar T.R."/>
            <person name="Lekbua A."/>
            <person name="Mroue N."/>
            <person name="Liston C."/>
            <person name="Stewart E.J."/>
            <person name="Dubin M.J."/>
            <person name="Zengler K."/>
            <person name="Knight R."/>
            <person name="Gilbert J.A."/>
            <person name="Clardy J."/>
            <person name="Lewis K."/>
        </authorList>
    </citation>
    <scope>NUCLEOTIDE SEQUENCE [LARGE SCALE GENOMIC DNA]</scope>
    <source>
        <strain evidence="6 7">KLE1738</strain>
    </source>
</reference>
<dbReference type="GO" id="GO:0003677">
    <property type="term" value="F:DNA binding"/>
    <property type="evidence" value="ECO:0007669"/>
    <property type="project" value="UniProtKB-KW"/>
</dbReference>
<protein>
    <submittedName>
        <fullName evidence="6">LysR family transcriptional regulator</fullName>
    </submittedName>
</protein>
<dbReference type="PANTHER" id="PTHR30346">
    <property type="entry name" value="TRANSCRIPTIONAL DUAL REGULATOR HCAR-RELATED"/>
    <property type="match status" value="1"/>
</dbReference>
<dbReference type="RefSeq" id="WP_117141422.1">
    <property type="nucleotide sequence ID" value="NZ_CAKXKJ010000003.1"/>
</dbReference>
<feature type="domain" description="HTH lysR-type" evidence="5">
    <location>
        <begin position="1"/>
        <end position="58"/>
    </location>
</feature>
<dbReference type="InterPro" id="IPR036390">
    <property type="entry name" value="WH_DNA-bd_sf"/>
</dbReference>
<dbReference type="Pfam" id="PF00126">
    <property type="entry name" value="HTH_1"/>
    <property type="match status" value="1"/>
</dbReference>
<evidence type="ECO:0000313" key="7">
    <source>
        <dbReference type="Proteomes" id="UP000260649"/>
    </source>
</evidence>
<keyword evidence="7" id="KW-1185">Reference proteome</keyword>
<evidence type="ECO:0000313" key="6">
    <source>
        <dbReference type="EMBL" id="RFT07638.1"/>
    </source>
</evidence>
<evidence type="ECO:0000256" key="4">
    <source>
        <dbReference type="ARBA" id="ARBA00023163"/>
    </source>
</evidence>
<proteinExistence type="inferred from homology"/>
<dbReference type="GO" id="GO:0003700">
    <property type="term" value="F:DNA-binding transcription factor activity"/>
    <property type="evidence" value="ECO:0007669"/>
    <property type="project" value="InterPro"/>
</dbReference>
<dbReference type="CDD" id="cd05466">
    <property type="entry name" value="PBP2_LTTR_substrate"/>
    <property type="match status" value="1"/>
</dbReference>
<dbReference type="PANTHER" id="PTHR30346:SF17">
    <property type="entry name" value="LYSR FAMILY TRANSCRIPTIONAL REGULATOR"/>
    <property type="match status" value="1"/>
</dbReference>
<dbReference type="InterPro" id="IPR005119">
    <property type="entry name" value="LysR_subst-bd"/>
</dbReference>
<dbReference type="InterPro" id="IPR036388">
    <property type="entry name" value="WH-like_DNA-bd_sf"/>
</dbReference>
<organism evidence="6 7">
    <name type="scientific">Evtepia gabavorous</name>
    <dbReference type="NCBI Taxonomy" id="2211183"/>
    <lineage>
        <taxon>Bacteria</taxon>
        <taxon>Bacillati</taxon>
        <taxon>Bacillota</taxon>
        <taxon>Clostridia</taxon>
        <taxon>Eubacteriales</taxon>
        <taxon>Evtepia</taxon>
    </lineage>
</organism>
<evidence type="ECO:0000259" key="5">
    <source>
        <dbReference type="PROSITE" id="PS50931"/>
    </source>
</evidence>
<dbReference type="Gene3D" id="1.10.10.10">
    <property type="entry name" value="Winged helix-like DNA-binding domain superfamily/Winged helix DNA-binding domain"/>
    <property type="match status" value="1"/>
</dbReference>
<sequence length="308" mass="34782">MYNSQLTTFVQVADSGSFNKAAEALYISSTAVIKQINALEKHLDLTLFSRTNHGIALTESGRIIYKHARKLFAYSEKAIAEARLAAAEAATTFCVGTSILNPCKPFMDLWYRVSEQLPGFKLHIVPFEDDHEGILREIAALGEKFDFLIGACDSRQWLDRCNFLPLGVYRHCVAVPREHPLARKTKLTIQDLYGQTLMMVKRGDSPTVDRVRDYVEKHPAIAIEDTPQFYDMEVFNRCVQTRNPLMSLECWGEVHPALVTLPVDWPFTIPYGILYPLHPDPDTLRFLSLVRQEMAGAPDLPQGETPSP</sequence>
<comment type="caution">
    <text evidence="6">The sequence shown here is derived from an EMBL/GenBank/DDBJ whole genome shotgun (WGS) entry which is preliminary data.</text>
</comment>
<dbReference type="Pfam" id="PF03466">
    <property type="entry name" value="LysR_substrate"/>
    <property type="match status" value="1"/>
</dbReference>
<keyword evidence="4" id="KW-0804">Transcription</keyword>
<dbReference type="PROSITE" id="PS50931">
    <property type="entry name" value="HTH_LYSR"/>
    <property type="match status" value="1"/>
</dbReference>
<dbReference type="FunFam" id="1.10.10.10:FF:000001">
    <property type="entry name" value="LysR family transcriptional regulator"/>
    <property type="match status" value="1"/>
</dbReference>
<evidence type="ECO:0000256" key="1">
    <source>
        <dbReference type="ARBA" id="ARBA00009437"/>
    </source>
</evidence>
<dbReference type="SUPFAM" id="SSF53850">
    <property type="entry name" value="Periplasmic binding protein-like II"/>
    <property type="match status" value="1"/>
</dbReference>
<dbReference type="Gene3D" id="3.40.190.290">
    <property type="match status" value="1"/>
</dbReference>
<dbReference type="OrthoDB" id="9785745at2"/>
<comment type="similarity">
    <text evidence="1">Belongs to the LysR transcriptional regulatory family.</text>
</comment>
<keyword evidence="3" id="KW-0238">DNA-binding</keyword>
<dbReference type="AlphaFoldDB" id="A0A3E2B6H9"/>
<dbReference type="Proteomes" id="UP000260649">
    <property type="component" value="Unassembled WGS sequence"/>
</dbReference>
<dbReference type="InterPro" id="IPR000847">
    <property type="entry name" value="LysR_HTH_N"/>
</dbReference>